<dbReference type="PROSITE" id="PS01036">
    <property type="entry name" value="HSP70_3"/>
    <property type="match status" value="1"/>
</dbReference>
<evidence type="ECO:0000256" key="5">
    <source>
        <dbReference type="ARBA" id="ARBA00023016"/>
    </source>
</evidence>
<dbReference type="FunFam" id="3.30.420.40:FF:000071">
    <property type="entry name" value="Molecular chaperone DnaK"/>
    <property type="match status" value="1"/>
</dbReference>
<dbReference type="InterPro" id="IPR043129">
    <property type="entry name" value="ATPase_NBD"/>
</dbReference>
<dbReference type="NCBIfam" id="NF001413">
    <property type="entry name" value="PRK00290.1"/>
    <property type="match status" value="1"/>
</dbReference>
<dbReference type="InterPro" id="IPR018181">
    <property type="entry name" value="Heat_shock_70_CS"/>
</dbReference>
<evidence type="ECO:0000256" key="4">
    <source>
        <dbReference type="ARBA" id="ARBA00022840"/>
    </source>
</evidence>
<proteinExistence type="evidence at transcript level"/>
<comment type="similarity">
    <text evidence="1 7 8">Belongs to the heat shock protein 70 family.</text>
</comment>
<dbReference type="InterPro" id="IPR012725">
    <property type="entry name" value="Chaperone_DnaK"/>
</dbReference>
<evidence type="ECO:0000313" key="11">
    <source>
        <dbReference type="EMBL" id="QPP07888.1"/>
    </source>
</evidence>
<reference evidence="12" key="1">
    <citation type="submission" date="2020-02" db="EMBL/GenBank/DDBJ databases">
        <title>Streptomyces sp. ASO4wet.</title>
        <authorList>
            <person name="Risdian C."/>
            <person name="Landwehr W."/>
            <person name="Schupp P."/>
            <person name="Wink J."/>
        </authorList>
    </citation>
    <scope>NUCLEOTIDE SEQUENCE [LARGE SCALE GENOMIC DNA]</scope>
    <source>
        <strain evidence="12">ASO4wet</strain>
    </source>
</reference>
<dbReference type="InterPro" id="IPR013126">
    <property type="entry name" value="Hsp_70_fam"/>
</dbReference>
<dbReference type="PROSITE" id="PS00297">
    <property type="entry name" value="HSP70_1"/>
    <property type="match status" value="1"/>
</dbReference>
<dbReference type="KEGG" id="sbat:G4Z16_17420"/>
<dbReference type="PROSITE" id="PS00329">
    <property type="entry name" value="HSP70_2"/>
    <property type="match status" value="1"/>
</dbReference>
<dbReference type="PANTHER" id="PTHR19375">
    <property type="entry name" value="HEAT SHOCK PROTEIN 70KDA"/>
    <property type="match status" value="1"/>
</dbReference>
<gene>
    <name evidence="7 11" type="primary">dnaK</name>
    <name evidence="11" type="ORF">G4Z16_17420</name>
</gene>
<dbReference type="SUPFAM" id="SSF53067">
    <property type="entry name" value="Actin-like ATPase domain"/>
    <property type="match status" value="2"/>
</dbReference>
<keyword evidence="12" id="KW-1185">Reference proteome</keyword>
<dbReference type="NCBIfam" id="TIGR02350">
    <property type="entry name" value="prok_dnaK"/>
    <property type="match status" value="1"/>
</dbReference>
<feature type="region of interest" description="Disordered" evidence="10">
    <location>
        <begin position="577"/>
        <end position="622"/>
    </location>
</feature>
<evidence type="ECO:0000256" key="2">
    <source>
        <dbReference type="ARBA" id="ARBA00022553"/>
    </source>
</evidence>
<dbReference type="Proteomes" id="UP000595046">
    <property type="component" value="Chromosome"/>
</dbReference>
<sequence length="622" mass="66978">MARAVGIDLGTTNSVVSVLEGGESTVITNAEGARTTPSVVAFAKNGEVLVGEVAKRQAVTNVDRTVRSVKRHMGTDWKINLDGKDFNPQQMSAFILQKLKRDAESYLGEKVEDAVVTVPAYFNDAERQATKEAGEIAGLNVLRIVNEPTAAALAYGMEKEDQTILVFDLGGGTFDVSLLEIGDGVVEVKATNGDNHLGGDDWDQRIVDYLVKQFQSGHGVDLAKDKMALQRLREAAEKAKIELSSSTETTINLPYITASAEGPLHLDEKLTRSQFQQLTEDLLERCKTPFHNVIKDAGIQLSEIDHVVLVGGSTRMPAVADLVKDLTAGKDANKGVNPDEVVAIGASLQAGVLKGEVKDVLLLDVTPLSLGIETKGGIMTKLIERNTTIPTKRSETFTTAEDNQPSVQIQVFQGEREIAAYNKKLGMFELTGLPPAPRNVPQIEVSFDIDANGIMHVSAKDLGTGKEQRMTVTGGSALPKEDIERMMRDAEQYADEDAKRRESAETRNQAEQLVYTTEKFLKDNEEKVPGEIKTEVETALEDLKEKLKGEDTAAIREASEKVAATSQKLGQAMYADAQGAQGEAGGAQAGAEGAGEAKAEGDEDVVDAEIVDDEQKPKDGAA</sequence>
<dbReference type="SUPFAM" id="SSF100934">
    <property type="entry name" value="Heat shock protein 70kD (HSP70), C-terminal subdomain"/>
    <property type="match status" value="1"/>
</dbReference>
<comment type="induction">
    <text evidence="7">By stress conditions e.g. heat shock.</text>
</comment>
<feature type="compositionally biased region" description="Acidic residues" evidence="10">
    <location>
        <begin position="601"/>
        <end position="612"/>
    </location>
</feature>
<evidence type="ECO:0000256" key="9">
    <source>
        <dbReference type="SAM" id="Coils"/>
    </source>
</evidence>
<dbReference type="Gene3D" id="3.90.640.10">
    <property type="entry name" value="Actin, Chain A, domain 4"/>
    <property type="match status" value="1"/>
</dbReference>
<feature type="coiled-coil region" evidence="9">
    <location>
        <begin position="222"/>
        <end position="249"/>
    </location>
</feature>
<evidence type="ECO:0000256" key="6">
    <source>
        <dbReference type="ARBA" id="ARBA00023186"/>
    </source>
</evidence>
<dbReference type="GO" id="GO:0005524">
    <property type="term" value="F:ATP binding"/>
    <property type="evidence" value="ECO:0007669"/>
    <property type="project" value="UniProtKB-UniRule"/>
</dbReference>
<evidence type="ECO:0000256" key="7">
    <source>
        <dbReference type="HAMAP-Rule" id="MF_00332"/>
    </source>
</evidence>
<evidence type="ECO:0000256" key="10">
    <source>
        <dbReference type="SAM" id="MobiDB-lite"/>
    </source>
</evidence>
<dbReference type="RefSeq" id="WP_028437515.1">
    <property type="nucleotide sequence ID" value="NZ_CP048882.1"/>
</dbReference>
<dbReference type="SUPFAM" id="SSF100920">
    <property type="entry name" value="Heat shock protein 70kD (HSP70), peptide-binding domain"/>
    <property type="match status" value="1"/>
</dbReference>
<evidence type="ECO:0000313" key="12">
    <source>
        <dbReference type="Proteomes" id="UP000595046"/>
    </source>
</evidence>
<keyword evidence="4 7" id="KW-0067">ATP-binding</keyword>
<dbReference type="Gene3D" id="3.30.420.40">
    <property type="match status" value="2"/>
</dbReference>
<keyword evidence="3 7" id="KW-0547">Nucleotide-binding</keyword>
<dbReference type="FunFam" id="3.90.640.10:FF:000003">
    <property type="entry name" value="Molecular chaperone DnaK"/>
    <property type="match status" value="1"/>
</dbReference>
<dbReference type="EMBL" id="CP048882">
    <property type="protein sequence ID" value="QPP07888.1"/>
    <property type="molecule type" value="Genomic_DNA"/>
</dbReference>
<evidence type="ECO:0000256" key="1">
    <source>
        <dbReference type="ARBA" id="ARBA00007381"/>
    </source>
</evidence>
<dbReference type="GO" id="GO:0140662">
    <property type="term" value="F:ATP-dependent protein folding chaperone"/>
    <property type="evidence" value="ECO:0007669"/>
    <property type="project" value="InterPro"/>
</dbReference>
<dbReference type="AlphaFoldDB" id="A0A7T1T7Q3"/>
<keyword evidence="2 7" id="KW-0597">Phosphoprotein</keyword>
<keyword evidence="6 7" id="KW-0143">Chaperone</keyword>
<dbReference type="InterPro" id="IPR029047">
    <property type="entry name" value="HSP70_peptide-bd_sf"/>
</dbReference>
<evidence type="ECO:0000256" key="3">
    <source>
        <dbReference type="ARBA" id="ARBA00022741"/>
    </source>
</evidence>
<evidence type="ECO:0000256" key="8">
    <source>
        <dbReference type="RuleBase" id="RU003322"/>
    </source>
</evidence>
<feature type="modified residue" description="Phosphothreonine; by autocatalysis" evidence="7">
    <location>
        <position position="173"/>
    </location>
</feature>
<dbReference type="Gene3D" id="1.20.1270.10">
    <property type="match status" value="1"/>
</dbReference>
<dbReference type="GO" id="GO:0051082">
    <property type="term" value="F:unfolded protein binding"/>
    <property type="evidence" value="ECO:0007669"/>
    <property type="project" value="InterPro"/>
</dbReference>
<dbReference type="PRINTS" id="PR00301">
    <property type="entry name" value="HEATSHOCK70"/>
</dbReference>
<protein>
    <recommendedName>
        <fullName evidence="7">Chaperone protein DnaK</fullName>
    </recommendedName>
    <alternativeName>
        <fullName evidence="7">HSP70</fullName>
    </alternativeName>
    <alternativeName>
        <fullName evidence="7">Heat shock 70 kDa protein</fullName>
    </alternativeName>
    <alternativeName>
        <fullName evidence="7">Heat shock protein 70</fullName>
    </alternativeName>
</protein>
<comment type="function">
    <text evidence="7">Acts as a chaperone.</text>
</comment>
<dbReference type="Gene3D" id="2.60.34.10">
    <property type="entry name" value="Substrate Binding Domain Of DNAk, Chain A, domain 1"/>
    <property type="match status" value="1"/>
</dbReference>
<dbReference type="Pfam" id="PF00012">
    <property type="entry name" value="HSP70"/>
    <property type="match status" value="2"/>
</dbReference>
<name>A0A7T1T7Q3_9ACTN</name>
<dbReference type="HAMAP" id="MF_00332">
    <property type="entry name" value="DnaK"/>
    <property type="match status" value="1"/>
</dbReference>
<keyword evidence="9" id="KW-0175">Coiled coil</keyword>
<keyword evidence="5 7" id="KW-0346">Stress response</keyword>
<dbReference type="FunFam" id="1.20.1270.10:FF:000001">
    <property type="entry name" value="Molecular chaperone DnaK"/>
    <property type="match status" value="1"/>
</dbReference>
<dbReference type="FunFam" id="2.60.34.10:FF:000014">
    <property type="entry name" value="Chaperone protein DnaK HSP70"/>
    <property type="match status" value="1"/>
</dbReference>
<feature type="compositionally biased region" description="Basic and acidic residues" evidence="10">
    <location>
        <begin position="613"/>
        <end position="622"/>
    </location>
</feature>
<dbReference type="InterPro" id="IPR029048">
    <property type="entry name" value="HSP70_C_sf"/>
</dbReference>
<accession>A0A7T1T7Q3</accession>
<dbReference type="CDD" id="cd10234">
    <property type="entry name" value="ASKHA_NBD_HSP70_DnaK-like"/>
    <property type="match status" value="1"/>
</dbReference>
<organism evidence="11 12">
    <name type="scientific">Streptomyces bathyalis</name>
    <dbReference type="NCBI Taxonomy" id="2710756"/>
    <lineage>
        <taxon>Bacteria</taxon>
        <taxon>Bacillati</taxon>
        <taxon>Actinomycetota</taxon>
        <taxon>Actinomycetes</taxon>
        <taxon>Kitasatosporales</taxon>
        <taxon>Streptomycetaceae</taxon>
        <taxon>Streptomyces</taxon>
    </lineage>
</organism>